<dbReference type="PaxDb" id="2903-EOD09849"/>
<proteinExistence type="predicted"/>
<protein>
    <submittedName>
        <fullName evidence="2">Uncharacterized protein</fullName>
    </submittedName>
</protein>
<dbReference type="EnsemblProtists" id="EOD09849">
    <property type="protein sequence ID" value="EOD09849"/>
    <property type="gene ID" value="EMIHUDRAFT_216481"/>
</dbReference>
<dbReference type="eggNOG" id="ENOG502S438">
    <property type="taxonomic scope" value="Eukaryota"/>
</dbReference>
<sequence>MLAVLLPLSALSALPALLPLSALALPTLSTARAPIGGETPFVGARAGVIATLFPGLGKPLQRLLGGEQGFTAKRRAVLRWRIAERRAEVERCSRELEALAAREYRAGRPEAPAVRVARQERVAQLRRAAGQAEASILRYKARLGAEERPGWLGVAARAAETFTASEERSARVLWTRLRQADPWDALRQDAASLLRLGSNVTLARGYLQLSSSSRLVPHAAAIVARAAKLERILELVEPHLDEVLQRFDQIEPHLPFVLDHVDVLAPHVGVILKHFDALLLYVDQPKDDLASLVQYLPIFAPLFDTLGPNIALAQPHIKALAPHLSTIAPHAARFAPYCAVSANADVLLWYFGWVLRLPLLRHLLLSLPAMPRIAAFLARRLPRRPCVRSA</sequence>
<accession>A0A0D3IF14</accession>
<feature type="signal peptide" evidence="1">
    <location>
        <begin position="1"/>
        <end position="24"/>
    </location>
</feature>
<evidence type="ECO:0000313" key="2">
    <source>
        <dbReference type="EnsemblProtists" id="EOD09849"/>
    </source>
</evidence>
<dbReference type="RefSeq" id="XP_005762278.1">
    <property type="nucleotide sequence ID" value="XM_005762221.1"/>
</dbReference>
<organism evidence="2 3">
    <name type="scientific">Emiliania huxleyi (strain CCMP1516)</name>
    <dbReference type="NCBI Taxonomy" id="280463"/>
    <lineage>
        <taxon>Eukaryota</taxon>
        <taxon>Haptista</taxon>
        <taxon>Haptophyta</taxon>
        <taxon>Prymnesiophyceae</taxon>
        <taxon>Isochrysidales</taxon>
        <taxon>Noelaerhabdaceae</taxon>
        <taxon>Emiliania</taxon>
    </lineage>
</organism>
<reference evidence="3" key="1">
    <citation type="journal article" date="2013" name="Nature">
        <title>Pan genome of the phytoplankton Emiliania underpins its global distribution.</title>
        <authorList>
            <person name="Read B.A."/>
            <person name="Kegel J."/>
            <person name="Klute M.J."/>
            <person name="Kuo A."/>
            <person name="Lefebvre S.C."/>
            <person name="Maumus F."/>
            <person name="Mayer C."/>
            <person name="Miller J."/>
            <person name="Monier A."/>
            <person name="Salamov A."/>
            <person name="Young J."/>
            <person name="Aguilar M."/>
            <person name="Claverie J.M."/>
            <person name="Frickenhaus S."/>
            <person name="Gonzalez K."/>
            <person name="Herman E.K."/>
            <person name="Lin Y.C."/>
            <person name="Napier J."/>
            <person name="Ogata H."/>
            <person name="Sarno A.F."/>
            <person name="Shmutz J."/>
            <person name="Schroeder D."/>
            <person name="de Vargas C."/>
            <person name="Verret F."/>
            <person name="von Dassow P."/>
            <person name="Valentin K."/>
            <person name="Van de Peer Y."/>
            <person name="Wheeler G."/>
            <person name="Dacks J.B."/>
            <person name="Delwiche C.F."/>
            <person name="Dyhrman S.T."/>
            <person name="Glockner G."/>
            <person name="John U."/>
            <person name="Richards T."/>
            <person name="Worden A.Z."/>
            <person name="Zhang X."/>
            <person name="Grigoriev I.V."/>
            <person name="Allen A.E."/>
            <person name="Bidle K."/>
            <person name="Borodovsky M."/>
            <person name="Bowler C."/>
            <person name="Brownlee C."/>
            <person name="Cock J.M."/>
            <person name="Elias M."/>
            <person name="Gladyshev V.N."/>
            <person name="Groth M."/>
            <person name="Guda C."/>
            <person name="Hadaegh A."/>
            <person name="Iglesias-Rodriguez M.D."/>
            <person name="Jenkins J."/>
            <person name="Jones B.M."/>
            <person name="Lawson T."/>
            <person name="Leese F."/>
            <person name="Lindquist E."/>
            <person name="Lobanov A."/>
            <person name="Lomsadze A."/>
            <person name="Malik S.B."/>
            <person name="Marsh M.E."/>
            <person name="Mackinder L."/>
            <person name="Mock T."/>
            <person name="Mueller-Roeber B."/>
            <person name="Pagarete A."/>
            <person name="Parker M."/>
            <person name="Probert I."/>
            <person name="Quesneville H."/>
            <person name="Raines C."/>
            <person name="Rensing S.A."/>
            <person name="Riano-Pachon D.M."/>
            <person name="Richier S."/>
            <person name="Rokitta S."/>
            <person name="Shiraiwa Y."/>
            <person name="Soanes D.M."/>
            <person name="van der Giezen M."/>
            <person name="Wahlund T.M."/>
            <person name="Williams B."/>
            <person name="Wilson W."/>
            <person name="Wolfe G."/>
            <person name="Wurch L.L."/>
        </authorList>
    </citation>
    <scope>NUCLEOTIDE SEQUENCE</scope>
</reference>
<dbReference type="HOGENOM" id="CLU_708702_0_0_1"/>
<keyword evidence="1" id="KW-0732">Signal</keyword>
<reference evidence="2" key="2">
    <citation type="submission" date="2024-10" db="UniProtKB">
        <authorList>
            <consortium name="EnsemblProtists"/>
        </authorList>
    </citation>
    <scope>IDENTIFICATION</scope>
</reference>
<dbReference type="Proteomes" id="UP000013827">
    <property type="component" value="Unassembled WGS sequence"/>
</dbReference>
<feature type="chain" id="PRO_5044282997" evidence="1">
    <location>
        <begin position="25"/>
        <end position="390"/>
    </location>
</feature>
<keyword evidence="3" id="KW-1185">Reference proteome</keyword>
<dbReference type="KEGG" id="ehx:EMIHUDRAFT_216481"/>
<evidence type="ECO:0000256" key="1">
    <source>
        <dbReference type="SAM" id="SignalP"/>
    </source>
</evidence>
<evidence type="ECO:0000313" key="3">
    <source>
        <dbReference type="Proteomes" id="UP000013827"/>
    </source>
</evidence>
<dbReference type="GeneID" id="17255947"/>
<dbReference type="AlphaFoldDB" id="A0A0D3IF14"/>
<name>A0A0D3IF14_EMIH1</name>